<evidence type="ECO:0000259" key="3">
    <source>
        <dbReference type="Pfam" id="PF01323"/>
    </source>
</evidence>
<keyword evidence="1 4" id="KW-0413">Isomerase</keyword>
<feature type="active site" description="Nucleophile" evidence="2">
    <location>
        <position position="12"/>
    </location>
</feature>
<dbReference type="GO" id="GO:0018845">
    <property type="term" value="F:2-hydroxychromene-2-carboxylate isomerase activity"/>
    <property type="evidence" value="ECO:0007669"/>
    <property type="project" value="UniProtKB-UniRule"/>
</dbReference>
<dbReference type="GO" id="GO:1901170">
    <property type="term" value="P:naphthalene catabolic process"/>
    <property type="evidence" value="ECO:0007669"/>
    <property type="project" value="InterPro"/>
</dbReference>
<dbReference type="Proteomes" id="UP000253529">
    <property type="component" value="Unassembled WGS sequence"/>
</dbReference>
<dbReference type="AlphaFoldDB" id="A0A366FE19"/>
<dbReference type="GO" id="GO:0006749">
    <property type="term" value="P:glutathione metabolic process"/>
    <property type="evidence" value="ECO:0007669"/>
    <property type="project" value="TreeGrafter"/>
</dbReference>
<accession>A0A366FE19</accession>
<dbReference type="CDD" id="cd03022">
    <property type="entry name" value="DsbA_HCCA_Iso"/>
    <property type="match status" value="1"/>
</dbReference>
<dbReference type="PANTHER" id="PTHR42943">
    <property type="entry name" value="GLUTATHIONE S-TRANSFERASE KAPPA"/>
    <property type="match status" value="1"/>
</dbReference>
<dbReference type="GO" id="GO:0004364">
    <property type="term" value="F:glutathione transferase activity"/>
    <property type="evidence" value="ECO:0007669"/>
    <property type="project" value="TreeGrafter"/>
</dbReference>
<sequence length="199" mass="21675">MAMVEFWYEFASTYSYPAALRVAALAAERGVALAWRPFLLGPVFATQGWRDSPFNIYPAKGRYMWRDLERICAARGLPFRRPEPFPQNSLLAARVALALDGDDRAGFSRNVYAAEFGEGLSIADRALIVRLVADLGLDPEAILARAESDANKSKLKSECARAIALGVFGAPTLATEDGELFWGDDRLEQGLDWAAGGGG</sequence>
<dbReference type="InterPro" id="IPR051924">
    <property type="entry name" value="GST_Kappa/NadH"/>
</dbReference>
<keyword evidence="5" id="KW-1185">Reference proteome</keyword>
<dbReference type="EMBL" id="QNRK01000015">
    <property type="protein sequence ID" value="RBP11965.1"/>
    <property type="molecule type" value="Genomic_DNA"/>
</dbReference>
<dbReference type="Gene3D" id="3.40.30.10">
    <property type="entry name" value="Glutaredoxin"/>
    <property type="match status" value="1"/>
</dbReference>
<dbReference type="PANTHER" id="PTHR42943:SF2">
    <property type="entry name" value="GLUTATHIONE S-TRANSFERASE KAPPA 1"/>
    <property type="match status" value="1"/>
</dbReference>
<dbReference type="InterPro" id="IPR014440">
    <property type="entry name" value="HCCAis_GSTk"/>
</dbReference>
<dbReference type="InterPro" id="IPR044087">
    <property type="entry name" value="NahD-like"/>
</dbReference>
<evidence type="ECO:0000256" key="2">
    <source>
        <dbReference type="PIRSR" id="PIRSR006386-1"/>
    </source>
</evidence>
<organism evidence="4 5">
    <name type="scientific">Roseiarcus fermentans</name>
    <dbReference type="NCBI Taxonomy" id="1473586"/>
    <lineage>
        <taxon>Bacteria</taxon>
        <taxon>Pseudomonadati</taxon>
        <taxon>Pseudomonadota</taxon>
        <taxon>Alphaproteobacteria</taxon>
        <taxon>Hyphomicrobiales</taxon>
        <taxon>Roseiarcaceae</taxon>
        <taxon>Roseiarcus</taxon>
    </lineage>
</organism>
<dbReference type="EC" id="5.99.1.4" evidence="1"/>
<evidence type="ECO:0000313" key="5">
    <source>
        <dbReference type="Proteomes" id="UP000253529"/>
    </source>
</evidence>
<feature type="domain" description="DSBA-like thioredoxin" evidence="3">
    <location>
        <begin position="4"/>
        <end position="189"/>
    </location>
</feature>
<comment type="similarity">
    <text evidence="1">Belongs to the GST superfamily. NadH family.</text>
</comment>
<dbReference type="PIRSF" id="PIRSF006386">
    <property type="entry name" value="HCCAis_GSTk"/>
    <property type="match status" value="1"/>
</dbReference>
<reference evidence="4 5" key="1">
    <citation type="submission" date="2018-06" db="EMBL/GenBank/DDBJ databases">
        <title>Genomic Encyclopedia of Type Strains, Phase IV (KMG-IV): sequencing the most valuable type-strain genomes for metagenomic binning, comparative biology and taxonomic classification.</title>
        <authorList>
            <person name="Goeker M."/>
        </authorList>
    </citation>
    <scope>NUCLEOTIDE SEQUENCE [LARGE SCALE GENOMIC DNA]</scope>
    <source>
        <strain evidence="4 5">DSM 24875</strain>
    </source>
</reference>
<proteinExistence type="inferred from homology"/>
<evidence type="ECO:0000313" key="4">
    <source>
        <dbReference type="EMBL" id="RBP11965.1"/>
    </source>
</evidence>
<comment type="catalytic activity">
    <reaction evidence="1">
        <text>2-hydroxychromene-2-carboxylate = (3E)-4-(2-hydroxyphenyl)-2-oxobut-3-enoate</text>
        <dbReference type="Rhea" id="RHEA:27401"/>
        <dbReference type="ChEBI" id="CHEBI:59350"/>
        <dbReference type="ChEBI" id="CHEBI:59353"/>
        <dbReference type="EC" id="5.99.1.4"/>
    </reaction>
</comment>
<protein>
    <recommendedName>
        <fullName evidence="1">2-hydroxychromene-2-carboxylate isomerase</fullName>
        <ecNumber evidence="1">5.99.1.4</ecNumber>
    </recommendedName>
</protein>
<comment type="caution">
    <text evidence="4">The sequence shown here is derived from an EMBL/GenBank/DDBJ whole genome shotgun (WGS) entry which is preliminary data.</text>
</comment>
<evidence type="ECO:0000256" key="1">
    <source>
        <dbReference type="PIRNR" id="PIRNR006386"/>
    </source>
</evidence>
<dbReference type="InterPro" id="IPR036249">
    <property type="entry name" value="Thioredoxin-like_sf"/>
</dbReference>
<dbReference type="SUPFAM" id="SSF52833">
    <property type="entry name" value="Thioredoxin-like"/>
    <property type="match status" value="1"/>
</dbReference>
<dbReference type="GO" id="GO:0004602">
    <property type="term" value="F:glutathione peroxidase activity"/>
    <property type="evidence" value="ECO:0007669"/>
    <property type="project" value="TreeGrafter"/>
</dbReference>
<dbReference type="RefSeq" id="WP_210208900.1">
    <property type="nucleotide sequence ID" value="NZ_QNRK01000015.1"/>
</dbReference>
<name>A0A366FE19_9HYPH</name>
<dbReference type="InterPro" id="IPR001853">
    <property type="entry name" value="DSBA-like_thioredoxin_dom"/>
</dbReference>
<gene>
    <name evidence="4" type="ORF">DFR50_11572</name>
</gene>
<dbReference type="Pfam" id="PF01323">
    <property type="entry name" value="DSBA"/>
    <property type="match status" value="1"/>
</dbReference>